<feature type="region of interest" description="Disordered" evidence="1">
    <location>
        <begin position="383"/>
        <end position="410"/>
    </location>
</feature>
<feature type="compositionally biased region" description="Low complexity" evidence="1">
    <location>
        <begin position="311"/>
        <end position="326"/>
    </location>
</feature>
<evidence type="ECO:0000313" key="3">
    <source>
        <dbReference type="Proteomes" id="UP000231501"/>
    </source>
</evidence>
<dbReference type="OrthoDB" id="1091556at2"/>
<dbReference type="EMBL" id="PEOG01000050">
    <property type="protein sequence ID" value="PIM51895.1"/>
    <property type="molecule type" value="Genomic_DNA"/>
</dbReference>
<feature type="compositionally biased region" description="Low complexity" evidence="1">
    <location>
        <begin position="385"/>
        <end position="397"/>
    </location>
</feature>
<evidence type="ECO:0000313" key="2">
    <source>
        <dbReference type="EMBL" id="PIM51895.1"/>
    </source>
</evidence>
<name>A0A2G9C6C9_9BURK</name>
<proteinExistence type="predicted"/>
<comment type="caution">
    <text evidence="2">The sequence shown here is derived from an EMBL/GenBank/DDBJ whole genome shotgun (WGS) entry which is preliminary data.</text>
</comment>
<accession>A0A2G9C6C9</accession>
<keyword evidence="3" id="KW-1185">Reference proteome</keyword>
<evidence type="ECO:0000256" key="1">
    <source>
        <dbReference type="SAM" id="MobiDB-lite"/>
    </source>
</evidence>
<sequence length="410" mass="44687">MLAEVLRALGHLPLPRMTTKETEAMNAPLSLQTMQQQGGAVARQPDYAPGFGSAQSFELMLRQSKLLMTTTLVPSAYRSQIVKLDKYGNVKESRENPNALSNCAVALNMATRMGADPLMVMQNLYIVEGRPSWSSQWIIAAINDCGRFSPLRFEIMVLGKKTIPYVTTYWEDNQRRTKTENVEILDKLCVAWVKELATGDRLESPPISIEMAVREGWYTKNGSKWQTMDEVMLRYRAASFFGKLYAPELLMGLQSREEAEDIIDMETGAPATATVPVSELRKGPTPMVDEVAQERPAADAPVDQTTGEIAGAAAAASAGEEATTAGPGKEQPAFDGDAYAEQIEKAADVATVNGLVRDIPAEASDDLRDVLIEVANRRLDALSTAQRSAQAPAQQQATGSRRRGSTASPE</sequence>
<gene>
    <name evidence="2" type="ORF">CS062_17370</name>
</gene>
<dbReference type="Proteomes" id="UP000231501">
    <property type="component" value="Unassembled WGS sequence"/>
</dbReference>
<reference evidence="2 3" key="1">
    <citation type="submission" date="2017-11" db="EMBL/GenBank/DDBJ databases">
        <title>Draft genome sequence of Mitsuaria sp. HWN-4.</title>
        <authorList>
            <person name="Gundlapally S.R."/>
        </authorList>
    </citation>
    <scope>NUCLEOTIDE SEQUENCE [LARGE SCALE GENOMIC DNA]</scope>
    <source>
        <strain evidence="2 3">HWN-4</strain>
    </source>
</reference>
<organism evidence="2 3">
    <name type="scientific">Roseateles chitinivorans</name>
    <dbReference type="NCBI Taxonomy" id="2917965"/>
    <lineage>
        <taxon>Bacteria</taxon>
        <taxon>Pseudomonadati</taxon>
        <taxon>Pseudomonadota</taxon>
        <taxon>Betaproteobacteria</taxon>
        <taxon>Burkholderiales</taxon>
        <taxon>Sphaerotilaceae</taxon>
        <taxon>Roseateles</taxon>
    </lineage>
</organism>
<evidence type="ECO:0008006" key="4">
    <source>
        <dbReference type="Google" id="ProtNLM"/>
    </source>
</evidence>
<dbReference type="AlphaFoldDB" id="A0A2G9C6C9"/>
<protein>
    <recommendedName>
        <fullName evidence="4">Recombinase RecT</fullName>
    </recommendedName>
</protein>
<feature type="region of interest" description="Disordered" evidence="1">
    <location>
        <begin position="311"/>
        <end position="334"/>
    </location>
</feature>